<dbReference type="AlphaFoldDB" id="A0A2G5RMH2"/>
<dbReference type="GO" id="GO:0008757">
    <property type="term" value="F:S-adenosylmethionine-dependent methyltransferase activity"/>
    <property type="evidence" value="ECO:0007669"/>
    <property type="project" value="InterPro"/>
</dbReference>
<reference evidence="2 3" key="1">
    <citation type="submission" date="2017-10" db="EMBL/GenBank/DDBJ databases">
        <title>Draft genome sequence of Anoxybacillus flavithermus KU2-6-11 from caldera Uzon (Russia:Kamchtka).</title>
        <authorList>
            <person name="Korzhuk A.V."/>
            <person name="Rozanov A.S."/>
            <person name="Bryanskaya A.V."/>
            <person name="Peltek S.E."/>
        </authorList>
    </citation>
    <scope>NUCLEOTIDE SEQUENCE [LARGE SCALE GENOMIC DNA]</scope>
    <source>
        <strain evidence="2 3">KU2-6_11</strain>
    </source>
</reference>
<name>A0A2G5RMH2_9BACL</name>
<keyword evidence="2" id="KW-0489">Methyltransferase</keyword>
<keyword evidence="2" id="KW-0808">Transferase</keyword>
<evidence type="ECO:0000313" key="2">
    <source>
        <dbReference type="EMBL" id="PIC04014.1"/>
    </source>
</evidence>
<dbReference type="GO" id="GO:0032259">
    <property type="term" value="P:methylation"/>
    <property type="evidence" value="ECO:0007669"/>
    <property type="project" value="UniProtKB-KW"/>
</dbReference>
<dbReference type="Proteomes" id="UP000230559">
    <property type="component" value="Unassembled WGS sequence"/>
</dbReference>
<comment type="caution">
    <text evidence="2">The sequence shown here is derived from an EMBL/GenBank/DDBJ whole genome shotgun (WGS) entry which is preliminary data.</text>
</comment>
<evidence type="ECO:0000259" key="1">
    <source>
        <dbReference type="Pfam" id="PF08241"/>
    </source>
</evidence>
<accession>A0A2G5RMH2</accession>
<dbReference type="CDD" id="cd02440">
    <property type="entry name" value="AdoMet_MTases"/>
    <property type="match status" value="1"/>
</dbReference>
<organism evidence="2 3">
    <name type="scientific">Anoxybacillus flavithermus</name>
    <dbReference type="NCBI Taxonomy" id="33934"/>
    <lineage>
        <taxon>Bacteria</taxon>
        <taxon>Bacillati</taxon>
        <taxon>Bacillota</taxon>
        <taxon>Bacilli</taxon>
        <taxon>Bacillales</taxon>
        <taxon>Anoxybacillaceae</taxon>
        <taxon>Anoxybacillus</taxon>
    </lineage>
</organism>
<dbReference type="EMBL" id="PEDM01000034">
    <property type="protein sequence ID" value="PIC04014.1"/>
    <property type="molecule type" value="Genomic_DNA"/>
</dbReference>
<dbReference type="Gene3D" id="3.40.50.150">
    <property type="entry name" value="Vaccinia Virus protein VP39"/>
    <property type="match status" value="1"/>
</dbReference>
<gene>
    <name evidence="2" type="ORF">CS060_12040</name>
</gene>
<dbReference type="InterPro" id="IPR013216">
    <property type="entry name" value="Methyltransf_11"/>
</dbReference>
<proteinExistence type="predicted"/>
<feature type="domain" description="Methyltransferase type 11" evidence="1">
    <location>
        <begin position="73"/>
        <end position="164"/>
    </location>
</feature>
<protein>
    <submittedName>
        <fullName evidence="2">Class I SAM-dependent methyltransferase</fullName>
    </submittedName>
</protein>
<dbReference type="PANTHER" id="PTHR43861:SF1">
    <property type="entry name" value="TRANS-ACONITATE 2-METHYLTRANSFERASE"/>
    <property type="match status" value="1"/>
</dbReference>
<evidence type="ECO:0000313" key="3">
    <source>
        <dbReference type="Proteomes" id="UP000230559"/>
    </source>
</evidence>
<dbReference type="PANTHER" id="PTHR43861">
    <property type="entry name" value="TRANS-ACONITATE 2-METHYLTRANSFERASE-RELATED"/>
    <property type="match status" value="1"/>
</dbReference>
<dbReference type="SUPFAM" id="SSF53335">
    <property type="entry name" value="S-adenosyl-L-methionine-dependent methyltransferases"/>
    <property type="match status" value="1"/>
</dbReference>
<sequence>MFRPPFCYNKRNMFIFSKRGGVMRAWHKEAEKQWDERAEWWHQSSEDMWERGSRKTIIPFVTKYMPKEGYIADIGCGDGYGSYKLCQQGYRVIGLDLSSEMIELAKKQRYHEHLHFQQADIMNLPFPDETFSGAMIINCLEWTERPLAALEEVRRVLKTNAYVCVGILGPTAAPRVNSYRRLYDEAVICNTMMPWEFEQLAKENGFITVSQEGVYKRGVDEHSIEQLPTELKQAVSFMWLFMLQKK</sequence>
<dbReference type="InterPro" id="IPR029063">
    <property type="entry name" value="SAM-dependent_MTases_sf"/>
</dbReference>
<dbReference type="Pfam" id="PF08241">
    <property type="entry name" value="Methyltransf_11"/>
    <property type="match status" value="1"/>
</dbReference>